<comment type="caution">
    <text evidence="1">The sequence shown here is derived from an EMBL/GenBank/DDBJ whole genome shotgun (WGS) entry which is preliminary data.</text>
</comment>
<dbReference type="EMBL" id="JAQJZJ010000001">
    <property type="protein sequence ID" value="MDA7085503.1"/>
    <property type="molecule type" value="Genomic_DNA"/>
</dbReference>
<dbReference type="Proteomes" id="UP001212042">
    <property type="component" value="Unassembled WGS sequence"/>
</dbReference>
<sequence>MTKRHTLTLDPSKAHAAAWKARAFAALYADSSLSVRLTRYNAAMARARALEVGGAV</sequence>
<name>A0ABT4XBC5_9PSED</name>
<protein>
    <submittedName>
        <fullName evidence="1">Uncharacterized protein</fullName>
    </submittedName>
</protein>
<gene>
    <name evidence="1" type="ORF">PH586_03735</name>
</gene>
<evidence type="ECO:0000313" key="2">
    <source>
        <dbReference type="Proteomes" id="UP001212042"/>
    </source>
</evidence>
<evidence type="ECO:0000313" key="1">
    <source>
        <dbReference type="EMBL" id="MDA7085503.1"/>
    </source>
</evidence>
<proteinExistence type="predicted"/>
<accession>A0ABT4XBC5</accession>
<organism evidence="1 2">
    <name type="scientific">Pseudomonas aestuarii</name>
    <dbReference type="NCBI Taxonomy" id="3018340"/>
    <lineage>
        <taxon>Bacteria</taxon>
        <taxon>Pseudomonadati</taxon>
        <taxon>Pseudomonadota</taxon>
        <taxon>Gammaproteobacteria</taxon>
        <taxon>Pseudomonadales</taxon>
        <taxon>Pseudomonadaceae</taxon>
        <taxon>Pseudomonas</taxon>
    </lineage>
</organism>
<reference evidence="1 2" key="1">
    <citation type="submission" date="2023-01" db="EMBL/GenBank/DDBJ databases">
        <title>Pseudomonas SA3-5T sp. nov., isolated from tidal flat sediment.</title>
        <authorList>
            <person name="Kim H.S."/>
            <person name="Kim J.-S."/>
            <person name="Suh M.K."/>
            <person name="Eom M.K."/>
            <person name="Lee J.-S."/>
        </authorList>
    </citation>
    <scope>NUCLEOTIDE SEQUENCE [LARGE SCALE GENOMIC DNA]</scope>
    <source>
        <strain evidence="1 2">SA3-5</strain>
    </source>
</reference>
<dbReference type="RefSeq" id="WP_271346409.1">
    <property type="nucleotide sequence ID" value="NZ_JAQJZJ010000001.1"/>
</dbReference>
<keyword evidence="2" id="KW-1185">Reference proteome</keyword>